<sequence length="133" mass="14931">MTLPGDVGWTGLMTAHMRAIESARQDRLFDDPLATAVDLVRNAVRTDPDVALPTGPEGDRGELTETWYMLSTFLCVRTPYYDSRSRRHAPSASTNWSSWRRNWTRGPTAWACPQTPPSTRSTPNRCCGSRRAC</sequence>
<name>A0ABY6ECG9_9ACTN</name>
<dbReference type="Proteomes" id="UP001061298">
    <property type="component" value="Chromosome"/>
</dbReference>
<organism evidence="1 2">
    <name type="scientific">Streptomyces cynarae</name>
    <dbReference type="NCBI Taxonomy" id="2981134"/>
    <lineage>
        <taxon>Bacteria</taxon>
        <taxon>Bacillati</taxon>
        <taxon>Actinomycetota</taxon>
        <taxon>Actinomycetes</taxon>
        <taxon>Kitasatosporales</taxon>
        <taxon>Streptomycetaceae</taxon>
        <taxon>Streptomyces</taxon>
    </lineage>
</organism>
<dbReference type="InterPro" id="IPR029063">
    <property type="entry name" value="SAM-dependent_MTases_sf"/>
</dbReference>
<accession>A0ABY6ECG9</accession>
<dbReference type="RefSeq" id="WP_263234524.1">
    <property type="nucleotide sequence ID" value="NZ_CP106793.1"/>
</dbReference>
<proteinExistence type="predicted"/>
<dbReference type="SUPFAM" id="SSF53335">
    <property type="entry name" value="S-adenosyl-L-methionine-dependent methyltransferases"/>
    <property type="match status" value="1"/>
</dbReference>
<dbReference type="EMBL" id="CP106793">
    <property type="protein sequence ID" value="UXY24270.1"/>
    <property type="molecule type" value="Genomic_DNA"/>
</dbReference>
<evidence type="ECO:0000313" key="2">
    <source>
        <dbReference type="Proteomes" id="UP001061298"/>
    </source>
</evidence>
<evidence type="ECO:0000313" key="1">
    <source>
        <dbReference type="EMBL" id="UXY24270.1"/>
    </source>
</evidence>
<dbReference type="Gene3D" id="3.40.50.150">
    <property type="entry name" value="Vaccinia Virus protein VP39"/>
    <property type="match status" value="1"/>
</dbReference>
<reference evidence="1" key="1">
    <citation type="submission" date="2022-10" db="EMBL/GenBank/DDBJ databases">
        <authorList>
            <person name="Mo P."/>
        </authorList>
    </citation>
    <scope>NUCLEOTIDE SEQUENCE</scope>
    <source>
        <strain evidence="1">HUAS 13-4</strain>
    </source>
</reference>
<gene>
    <name evidence="1" type="ORF">N8I84_40585</name>
</gene>
<protein>
    <submittedName>
        <fullName evidence="1">Uncharacterized protein</fullName>
    </submittedName>
</protein>
<keyword evidence="2" id="KW-1185">Reference proteome</keyword>